<dbReference type="SUPFAM" id="SSF50475">
    <property type="entry name" value="FMN-binding split barrel"/>
    <property type="match status" value="1"/>
</dbReference>
<organism evidence="3 4">
    <name type="scientific">Pseudonocardia kongjuensis</name>
    <dbReference type="NCBI Taxonomy" id="102227"/>
    <lineage>
        <taxon>Bacteria</taxon>
        <taxon>Bacillati</taxon>
        <taxon>Actinomycetota</taxon>
        <taxon>Actinomycetes</taxon>
        <taxon>Pseudonocardiales</taxon>
        <taxon>Pseudonocardiaceae</taxon>
        <taxon>Pseudonocardia</taxon>
    </lineage>
</organism>
<reference evidence="3 4" key="1">
    <citation type="journal article" date="2019" name="Int. J. Syst. Evol. Microbiol.">
        <title>The Global Catalogue of Microorganisms (GCM) 10K type strain sequencing project: providing services to taxonomists for standard genome sequencing and annotation.</title>
        <authorList>
            <consortium name="The Broad Institute Genomics Platform"/>
            <consortium name="The Broad Institute Genome Sequencing Center for Infectious Disease"/>
            <person name="Wu L."/>
            <person name="Ma J."/>
        </authorList>
    </citation>
    <scope>NUCLEOTIDE SEQUENCE [LARGE SCALE GENOMIC DNA]</scope>
    <source>
        <strain evidence="3 4">JCM 11896</strain>
    </source>
</reference>
<evidence type="ECO:0000313" key="3">
    <source>
        <dbReference type="EMBL" id="GAA1403409.1"/>
    </source>
</evidence>
<dbReference type="InterPro" id="IPR011576">
    <property type="entry name" value="Pyridox_Oxase_N"/>
</dbReference>
<accession>A0ABN1YCN4</accession>
<dbReference type="EMBL" id="BAAAJK010000062">
    <property type="protein sequence ID" value="GAA1403409.1"/>
    <property type="molecule type" value="Genomic_DNA"/>
</dbReference>
<dbReference type="InterPro" id="IPR012349">
    <property type="entry name" value="Split_barrel_FMN-bd"/>
</dbReference>
<dbReference type="InterPro" id="IPR019920">
    <property type="entry name" value="F420-binding_dom_put"/>
</dbReference>
<comment type="caution">
    <text evidence="3">The sequence shown here is derived from an EMBL/GenBank/DDBJ whole genome shotgun (WGS) entry which is preliminary data.</text>
</comment>
<dbReference type="InterPro" id="IPR052019">
    <property type="entry name" value="F420H2_bilvrd_red/Heme_oxyg"/>
</dbReference>
<dbReference type="Pfam" id="PF01243">
    <property type="entry name" value="PNPOx_N"/>
    <property type="match status" value="1"/>
</dbReference>
<evidence type="ECO:0000259" key="2">
    <source>
        <dbReference type="Pfam" id="PF01243"/>
    </source>
</evidence>
<sequence length="134" mass="15259">MPDDVQEMLRLPNPCVMTSLRPDGSPVSVPTWYLWERDGRVLVNMAADRRRRGHLTAEPRTTLTVLDGADWSAYVTLEGRVGEWAADPDLAVIDRLARHYRGVPYPYRDAERVSAWVTVHRWHGRGIGTLGKPR</sequence>
<dbReference type="Proteomes" id="UP001501414">
    <property type="component" value="Unassembled WGS sequence"/>
</dbReference>
<dbReference type="NCBIfam" id="TIGR03618">
    <property type="entry name" value="Rv1155_F420"/>
    <property type="match status" value="1"/>
</dbReference>
<evidence type="ECO:0000256" key="1">
    <source>
        <dbReference type="ARBA" id="ARBA00023002"/>
    </source>
</evidence>
<protein>
    <submittedName>
        <fullName evidence="3">PPOX class F420-dependent oxidoreductase</fullName>
    </submittedName>
</protein>
<evidence type="ECO:0000313" key="4">
    <source>
        <dbReference type="Proteomes" id="UP001501414"/>
    </source>
</evidence>
<keyword evidence="1" id="KW-0560">Oxidoreductase</keyword>
<dbReference type="PANTHER" id="PTHR35176">
    <property type="entry name" value="HEME OXYGENASE HI_0854-RELATED"/>
    <property type="match status" value="1"/>
</dbReference>
<keyword evidence="4" id="KW-1185">Reference proteome</keyword>
<proteinExistence type="predicted"/>
<feature type="domain" description="Pyridoxamine 5'-phosphate oxidase N-terminal" evidence="2">
    <location>
        <begin position="1"/>
        <end position="123"/>
    </location>
</feature>
<dbReference type="PANTHER" id="PTHR35176:SF6">
    <property type="entry name" value="HEME OXYGENASE HI_0854-RELATED"/>
    <property type="match status" value="1"/>
</dbReference>
<gene>
    <name evidence="3" type="ORF">GCM10009613_64500</name>
</gene>
<dbReference type="Gene3D" id="2.30.110.10">
    <property type="entry name" value="Electron Transport, Fmn-binding Protein, Chain A"/>
    <property type="match status" value="1"/>
</dbReference>
<name>A0ABN1YCN4_9PSEU</name>